<dbReference type="GO" id="GO:0006952">
    <property type="term" value="P:defense response"/>
    <property type="evidence" value="ECO:0007669"/>
    <property type="project" value="UniProtKB-KW"/>
</dbReference>
<feature type="region of interest" description="Disordered" evidence="10">
    <location>
        <begin position="1"/>
        <end position="45"/>
    </location>
</feature>
<dbReference type="Gene3D" id="3.30.730.10">
    <property type="entry name" value="AP2/ERF domain"/>
    <property type="match status" value="1"/>
</dbReference>
<keyword evidence="5" id="KW-0238">DNA-binding</keyword>
<keyword evidence="6" id="KW-0010">Activator</keyword>
<dbReference type="FunFam" id="3.30.730.10:FF:000001">
    <property type="entry name" value="Ethylene-responsive transcription factor 2"/>
    <property type="match status" value="1"/>
</dbReference>
<dbReference type="PRINTS" id="PR00367">
    <property type="entry name" value="ETHRSPELEMNT"/>
</dbReference>
<dbReference type="GO" id="GO:0006950">
    <property type="term" value="P:response to stress"/>
    <property type="evidence" value="ECO:0000318"/>
    <property type="project" value="GO_Central"/>
</dbReference>
<keyword evidence="13" id="KW-1185">Reference proteome</keyword>
<evidence type="ECO:0000259" key="11">
    <source>
        <dbReference type="PROSITE" id="PS51032"/>
    </source>
</evidence>
<evidence type="ECO:0000313" key="13">
    <source>
        <dbReference type="Proteomes" id="UP000215914"/>
    </source>
</evidence>
<evidence type="ECO:0000256" key="6">
    <source>
        <dbReference type="ARBA" id="ARBA00023159"/>
    </source>
</evidence>
<evidence type="ECO:0000256" key="9">
    <source>
        <dbReference type="ARBA" id="ARBA00024343"/>
    </source>
</evidence>
<keyword evidence="3" id="KW-0805">Transcription regulation</keyword>
<dbReference type="InterPro" id="IPR036955">
    <property type="entry name" value="AP2/ERF_dom_sf"/>
</dbReference>
<keyword evidence="4" id="KW-0346">Stress response</keyword>
<evidence type="ECO:0000256" key="7">
    <source>
        <dbReference type="ARBA" id="ARBA00023163"/>
    </source>
</evidence>
<reference evidence="12" key="1">
    <citation type="journal article" date="2017" name="Nature">
        <title>The sunflower genome provides insights into oil metabolism, flowering and Asterid evolution.</title>
        <authorList>
            <person name="Badouin H."/>
            <person name="Gouzy J."/>
            <person name="Grassa C.J."/>
            <person name="Murat F."/>
            <person name="Staton S.E."/>
            <person name="Cottret L."/>
            <person name="Lelandais-Briere C."/>
            <person name="Owens G.L."/>
            <person name="Carrere S."/>
            <person name="Mayjonade B."/>
            <person name="Legrand L."/>
            <person name="Gill N."/>
            <person name="Kane N.C."/>
            <person name="Bowers J.E."/>
            <person name="Hubner S."/>
            <person name="Bellec A."/>
            <person name="Berard A."/>
            <person name="Berges H."/>
            <person name="Blanchet N."/>
            <person name="Boniface M.C."/>
            <person name="Brunel D."/>
            <person name="Catrice O."/>
            <person name="Chaidir N."/>
            <person name="Claudel C."/>
            <person name="Donnadieu C."/>
            <person name="Faraut T."/>
            <person name="Fievet G."/>
            <person name="Helmstetter N."/>
            <person name="King M."/>
            <person name="Knapp S.J."/>
            <person name="Lai Z."/>
            <person name="Le Paslier M.C."/>
            <person name="Lippi Y."/>
            <person name="Lorenzon L."/>
            <person name="Mandel J.R."/>
            <person name="Marage G."/>
            <person name="Marchand G."/>
            <person name="Marquand E."/>
            <person name="Bret-Mestries E."/>
            <person name="Morien E."/>
            <person name="Nambeesan S."/>
            <person name="Nguyen T."/>
            <person name="Pegot-Espagnet P."/>
            <person name="Pouilly N."/>
            <person name="Raftis F."/>
            <person name="Sallet E."/>
            <person name="Schiex T."/>
            <person name="Thomas J."/>
            <person name="Vandecasteele C."/>
            <person name="Vares D."/>
            <person name="Vear F."/>
            <person name="Vautrin S."/>
            <person name="Crespi M."/>
            <person name="Mangin B."/>
            <person name="Burke J.M."/>
            <person name="Salse J."/>
            <person name="Munos S."/>
            <person name="Vincourt P."/>
            <person name="Rieseberg L.H."/>
            <person name="Langlade N.B."/>
        </authorList>
    </citation>
    <scope>NUCLEOTIDE SEQUENCE</scope>
    <source>
        <tissue evidence="12">Leaves</tissue>
    </source>
</reference>
<gene>
    <name evidence="12" type="ORF">HanXRQr2_Chr05g0224361</name>
</gene>
<comment type="similarity">
    <text evidence="9">Belongs to the AP2/ERF transcription factor family. ERF subfamily.</text>
</comment>
<dbReference type="SMART" id="SM00380">
    <property type="entry name" value="AP2"/>
    <property type="match status" value="1"/>
</dbReference>
<dbReference type="GO" id="GO:0003700">
    <property type="term" value="F:DNA-binding transcription factor activity"/>
    <property type="evidence" value="ECO:0000318"/>
    <property type="project" value="GO_Central"/>
</dbReference>
<dbReference type="InterPro" id="IPR001471">
    <property type="entry name" value="AP2/ERF_dom"/>
</dbReference>
<dbReference type="AlphaFoldDB" id="A0A9K3NNY9"/>
<feature type="domain" description="AP2/ERF" evidence="11">
    <location>
        <begin position="46"/>
        <end position="103"/>
    </location>
</feature>
<keyword evidence="7" id="KW-0804">Transcription</keyword>
<evidence type="ECO:0000256" key="5">
    <source>
        <dbReference type="ARBA" id="ARBA00023125"/>
    </source>
</evidence>
<reference evidence="12" key="2">
    <citation type="submission" date="2020-06" db="EMBL/GenBank/DDBJ databases">
        <title>Helianthus annuus Genome sequencing and assembly Release 2.</title>
        <authorList>
            <person name="Gouzy J."/>
            <person name="Langlade N."/>
            <person name="Munos S."/>
        </authorList>
    </citation>
    <scope>NUCLEOTIDE SEQUENCE</scope>
    <source>
        <tissue evidence="12">Leaves</tissue>
    </source>
</reference>
<evidence type="ECO:0000256" key="3">
    <source>
        <dbReference type="ARBA" id="ARBA00023015"/>
    </source>
</evidence>
<protein>
    <submittedName>
        <fullName evidence="12">Transcription factor AP2-EREBP family</fullName>
    </submittedName>
</protein>
<feature type="compositionally biased region" description="Basic and acidic residues" evidence="10">
    <location>
        <begin position="13"/>
        <end position="23"/>
    </location>
</feature>
<evidence type="ECO:0000256" key="1">
    <source>
        <dbReference type="ARBA" id="ARBA00004123"/>
    </source>
</evidence>
<keyword evidence="8" id="KW-0539">Nucleus</keyword>
<dbReference type="OrthoDB" id="550883at2759"/>
<evidence type="ECO:0000256" key="2">
    <source>
        <dbReference type="ARBA" id="ARBA00022821"/>
    </source>
</evidence>
<dbReference type="EMBL" id="MNCJ02000320">
    <property type="protein sequence ID" value="KAF5806675.1"/>
    <property type="molecule type" value="Genomic_DNA"/>
</dbReference>
<proteinExistence type="inferred from homology"/>
<dbReference type="PANTHER" id="PTHR31241:SF62">
    <property type="entry name" value="DEHYDRATION-RESPONSIVE ELEMENT-BINDING PROTEIN 2D"/>
    <property type="match status" value="1"/>
</dbReference>
<sequence>MNSVRSVGNNDGGARRGGGERKVARASSRKGNMRGGQGGPENPSCIFKGVRQRKWGRWVAEIRDPKAQVRLWLGTFGTAIEAALAYDDSARKLFGPDAVLNLPKVEPPPAPEPTFSEEALMLLEVAAKARCQHLLLEMQRIQAGVVHCAMNEYDHPPNNHPFGKPNFMDPLCENVMFFDSTPNSLNSDLPVFDDSFMWEEAASTTDYRSQAICDPGIAAMALGDEIGIELDYQCLMTPSCGRSAWLLNYGGT</sequence>
<dbReference type="InterPro" id="IPR016177">
    <property type="entry name" value="DNA-bd_dom_sf"/>
</dbReference>
<dbReference type="PANTHER" id="PTHR31241">
    <property type="entry name" value="DEHYDRATION-RESPONSIVE ELEMENT-BINDING PROTEIN 2C"/>
    <property type="match status" value="1"/>
</dbReference>
<dbReference type="Pfam" id="PF00847">
    <property type="entry name" value="AP2"/>
    <property type="match status" value="1"/>
</dbReference>
<dbReference type="Gramene" id="mRNA:HanXRQr2_Chr05g0224361">
    <property type="protein sequence ID" value="mRNA:HanXRQr2_Chr05g0224361"/>
    <property type="gene ID" value="HanXRQr2_Chr05g0224361"/>
</dbReference>
<dbReference type="GO" id="GO:0000976">
    <property type="term" value="F:transcription cis-regulatory region binding"/>
    <property type="evidence" value="ECO:0000318"/>
    <property type="project" value="GO_Central"/>
</dbReference>
<organism evidence="12 13">
    <name type="scientific">Helianthus annuus</name>
    <name type="common">Common sunflower</name>
    <dbReference type="NCBI Taxonomy" id="4232"/>
    <lineage>
        <taxon>Eukaryota</taxon>
        <taxon>Viridiplantae</taxon>
        <taxon>Streptophyta</taxon>
        <taxon>Embryophyta</taxon>
        <taxon>Tracheophyta</taxon>
        <taxon>Spermatophyta</taxon>
        <taxon>Magnoliopsida</taxon>
        <taxon>eudicotyledons</taxon>
        <taxon>Gunneridae</taxon>
        <taxon>Pentapetalae</taxon>
        <taxon>asterids</taxon>
        <taxon>campanulids</taxon>
        <taxon>Asterales</taxon>
        <taxon>Asteraceae</taxon>
        <taxon>Asteroideae</taxon>
        <taxon>Heliantheae alliance</taxon>
        <taxon>Heliantheae</taxon>
        <taxon>Helianthus</taxon>
    </lineage>
</organism>
<dbReference type="GO" id="GO:0005634">
    <property type="term" value="C:nucleus"/>
    <property type="evidence" value="ECO:0000318"/>
    <property type="project" value="GO_Central"/>
</dbReference>
<name>A0A9K3NNY9_HELAN</name>
<dbReference type="PROSITE" id="PS51032">
    <property type="entry name" value="AP2_ERF"/>
    <property type="match status" value="1"/>
</dbReference>
<accession>A0A9K3NNY9</accession>
<evidence type="ECO:0000256" key="8">
    <source>
        <dbReference type="ARBA" id="ARBA00023242"/>
    </source>
</evidence>
<evidence type="ECO:0000256" key="10">
    <source>
        <dbReference type="SAM" id="MobiDB-lite"/>
    </source>
</evidence>
<dbReference type="CDD" id="cd00018">
    <property type="entry name" value="AP2"/>
    <property type="match status" value="1"/>
</dbReference>
<dbReference type="GO" id="GO:0045893">
    <property type="term" value="P:positive regulation of DNA-templated transcription"/>
    <property type="evidence" value="ECO:0000318"/>
    <property type="project" value="GO_Central"/>
</dbReference>
<dbReference type="SUPFAM" id="SSF54171">
    <property type="entry name" value="DNA-binding domain"/>
    <property type="match status" value="1"/>
</dbReference>
<dbReference type="Proteomes" id="UP000215914">
    <property type="component" value="Unassembled WGS sequence"/>
</dbReference>
<evidence type="ECO:0000256" key="4">
    <source>
        <dbReference type="ARBA" id="ARBA00023016"/>
    </source>
</evidence>
<comment type="subcellular location">
    <subcellularLocation>
        <location evidence="1">Nucleus</location>
    </subcellularLocation>
</comment>
<comment type="caution">
    <text evidence="12">The sequence shown here is derived from an EMBL/GenBank/DDBJ whole genome shotgun (WGS) entry which is preliminary data.</text>
</comment>
<keyword evidence="2" id="KW-0611">Plant defense</keyword>
<evidence type="ECO:0000313" key="12">
    <source>
        <dbReference type="EMBL" id="KAF5806675.1"/>
    </source>
</evidence>